<dbReference type="OrthoDB" id="9792525at2"/>
<dbReference type="RefSeq" id="WP_007279524.1">
    <property type="nucleotide sequence ID" value="NZ_ABCK01000014.1"/>
</dbReference>
<organism evidence="1 2">
    <name type="scientific">Lentisphaera araneosa HTCC2155</name>
    <dbReference type="NCBI Taxonomy" id="313628"/>
    <lineage>
        <taxon>Bacteria</taxon>
        <taxon>Pseudomonadati</taxon>
        <taxon>Lentisphaerota</taxon>
        <taxon>Lentisphaeria</taxon>
        <taxon>Lentisphaerales</taxon>
        <taxon>Lentisphaeraceae</taxon>
        <taxon>Lentisphaera</taxon>
    </lineage>
</organism>
<protein>
    <recommendedName>
        <fullName evidence="3">DUF2237 domain-containing protein</fullName>
    </recommendedName>
</protein>
<comment type="caution">
    <text evidence="1">The sequence shown here is derived from an EMBL/GenBank/DDBJ whole genome shotgun (WGS) entry which is preliminary data.</text>
</comment>
<dbReference type="Pfam" id="PF09996">
    <property type="entry name" value="DUF2237"/>
    <property type="match status" value="1"/>
</dbReference>
<dbReference type="AlphaFoldDB" id="A6DNT7"/>
<dbReference type="PANTHER" id="PTHR37466:SF1">
    <property type="entry name" value="SLR1628 PROTEIN"/>
    <property type="match status" value="1"/>
</dbReference>
<name>A6DNT7_9BACT</name>
<gene>
    <name evidence="1" type="ORF">LNTAR_18905</name>
</gene>
<reference evidence="1 2" key="1">
    <citation type="journal article" date="2010" name="J. Bacteriol.">
        <title>Genome sequence of Lentisphaera araneosa HTCC2155T, the type species of the order Lentisphaerales in the phylum Lentisphaerae.</title>
        <authorList>
            <person name="Thrash J.C."/>
            <person name="Cho J.C."/>
            <person name="Vergin K.L."/>
            <person name="Morris R.M."/>
            <person name="Giovannoni S.J."/>
        </authorList>
    </citation>
    <scope>NUCLEOTIDE SEQUENCE [LARGE SCALE GENOMIC DNA]</scope>
    <source>
        <strain evidence="1 2">HTCC2155</strain>
    </source>
</reference>
<evidence type="ECO:0000313" key="2">
    <source>
        <dbReference type="Proteomes" id="UP000004947"/>
    </source>
</evidence>
<evidence type="ECO:0000313" key="1">
    <source>
        <dbReference type="EMBL" id="EDM26746.1"/>
    </source>
</evidence>
<proteinExistence type="predicted"/>
<dbReference type="Gene3D" id="3.30.56.110">
    <property type="entry name" value="Protein of unknown function DUF2237"/>
    <property type="match status" value="1"/>
</dbReference>
<evidence type="ECO:0008006" key="3">
    <source>
        <dbReference type="Google" id="ProtNLM"/>
    </source>
</evidence>
<dbReference type="eggNOG" id="COG3651">
    <property type="taxonomic scope" value="Bacteria"/>
</dbReference>
<dbReference type="PANTHER" id="PTHR37466">
    <property type="entry name" value="SLR1628 PROTEIN"/>
    <property type="match status" value="1"/>
</dbReference>
<sequence>MSKQLNVLGTTLEVCCSKTQTGFYRDGFCHTGPMDMGSHTVCCFITQEFLEFSKRAGNDLSTPVPEYNFPGLNPGDKWCVCASRWLQAEEKEKAPPVILEACNARCLEIVPLETLKLYVHRG</sequence>
<dbReference type="EMBL" id="ABCK01000014">
    <property type="protein sequence ID" value="EDM26746.1"/>
    <property type="molecule type" value="Genomic_DNA"/>
</dbReference>
<dbReference type="STRING" id="313628.LNTAR_18905"/>
<dbReference type="InterPro" id="IPR018714">
    <property type="entry name" value="DUF2237"/>
</dbReference>
<keyword evidence="2" id="KW-1185">Reference proteome</keyword>
<accession>A6DNT7</accession>
<dbReference type="Proteomes" id="UP000004947">
    <property type="component" value="Unassembled WGS sequence"/>
</dbReference>